<feature type="domain" description="Toprim" evidence="11">
    <location>
        <begin position="3"/>
        <end position="113"/>
    </location>
</feature>
<dbReference type="Pfam" id="PF01131">
    <property type="entry name" value="Topoisom_bac"/>
    <property type="match status" value="1"/>
</dbReference>
<dbReference type="PROSITE" id="PS50880">
    <property type="entry name" value="TOPRIM"/>
    <property type="match status" value="1"/>
</dbReference>
<dbReference type="OrthoDB" id="9804262at2"/>
<keyword evidence="7 10" id="KW-0799">Topoisomerase</keyword>
<dbReference type="STRING" id="477974.Daud_0600"/>
<comment type="catalytic activity">
    <reaction evidence="1 10">
        <text>ATP-independent breakage of single-stranded DNA, followed by passage and rejoining.</text>
        <dbReference type="EC" id="5.6.2.1"/>
    </reaction>
</comment>
<dbReference type="PRINTS" id="PR00417">
    <property type="entry name" value="PRTPISMRASEI"/>
</dbReference>
<dbReference type="Gene3D" id="3.40.50.140">
    <property type="match status" value="1"/>
</dbReference>
<dbReference type="AlphaFoldDB" id="B1I255"/>
<evidence type="ECO:0000256" key="7">
    <source>
        <dbReference type="ARBA" id="ARBA00023029"/>
    </source>
</evidence>
<evidence type="ECO:0000256" key="10">
    <source>
        <dbReference type="HAMAP-Rule" id="MF_00952"/>
    </source>
</evidence>
<dbReference type="Proteomes" id="UP000008544">
    <property type="component" value="Chromosome"/>
</dbReference>
<keyword evidence="14" id="KW-1185">Reference proteome</keyword>
<dbReference type="RefSeq" id="WP_012301722.1">
    <property type="nucleotide sequence ID" value="NC_010424.1"/>
</dbReference>
<keyword evidence="9 10" id="KW-0413">Isomerase</keyword>
<dbReference type="PROSITE" id="PS52039">
    <property type="entry name" value="TOPO_IA_2"/>
    <property type="match status" value="1"/>
</dbReference>
<keyword evidence="5" id="KW-0862">Zinc</keyword>
<feature type="site" description="Interaction with DNA" evidence="10">
    <location>
        <position position="155"/>
    </location>
</feature>
<evidence type="ECO:0000259" key="11">
    <source>
        <dbReference type="PROSITE" id="PS50880"/>
    </source>
</evidence>
<dbReference type="EC" id="5.6.2.1" evidence="10"/>
<feature type="site" description="Interaction with DNA" evidence="10">
    <location>
        <position position="33"/>
    </location>
</feature>
<reference evidence="14" key="1">
    <citation type="submission" date="2007-10" db="EMBL/GenBank/DDBJ databases">
        <title>Complete sequence of chromosome of Desulforudis audaxviator MP104C.</title>
        <authorList>
            <person name="Copeland A."/>
            <person name="Lucas S."/>
            <person name="Lapidus A."/>
            <person name="Barry K."/>
            <person name="Glavina del Rio T."/>
            <person name="Dalin E."/>
            <person name="Tice H."/>
            <person name="Bruce D."/>
            <person name="Pitluck S."/>
            <person name="Lowry S.R."/>
            <person name="Larimer F."/>
            <person name="Land M.L."/>
            <person name="Hauser L."/>
            <person name="Kyrpides N."/>
            <person name="Ivanova N.N."/>
            <person name="Richardson P."/>
        </authorList>
    </citation>
    <scope>NUCLEOTIDE SEQUENCE [LARGE SCALE GENOMIC DNA]</scope>
    <source>
        <strain evidence="14">MP104C</strain>
    </source>
</reference>
<dbReference type="SMART" id="SM00493">
    <property type="entry name" value="TOPRIM"/>
    <property type="match status" value="1"/>
</dbReference>
<evidence type="ECO:0000313" key="14">
    <source>
        <dbReference type="Proteomes" id="UP000008544"/>
    </source>
</evidence>
<dbReference type="SUPFAM" id="SSF56712">
    <property type="entry name" value="Prokaryotic type I DNA topoisomerase"/>
    <property type="match status" value="1"/>
</dbReference>
<dbReference type="Pfam" id="PF01396">
    <property type="entry name" value="Zn_ribbon_Top1"/>
    <property type="match status" value="2"/>
</dbReference>
<evidence type="ECO:0000256" key="2">
    <source>
        <dbReference type="ARBA" id="ARBA00009446"/>
    </source>
</evidence>
<dbReference type="Gene3D" id="1.10.290.10">
    <property type="entry name" value="Topoisomerase I, domain 4"/>
    <property type="match status" value="1"/>
</dbReference>
<gene>
    <name evidence="10" type="primary">topA</name>
    <name evidence="13" type="ordered locus">Daud_0600</name>
</gene>
<dbReference type="Gene3D" id="3.30.65.10">
    <property type="entry name" value="Bacterial Topoisomerase I, domain 1"/>
    <property type="match status" value="2"/>
</dbReference>
<dbReference type="PANTHER" id="PTHR42785:SF1">
    <property type="entry name" value="DNA TOPOISOMERASE"/>
    <property type="match status" value="1"/>
</dbReference>
<comment type="function">
    <text evidence="10">Releases the supercoiling and torsional tension of DNA, which is introduced during the DNA replication and transcription, by transiently cleaving and rejoining one strand of the DNA duplex. Introduces a single-strand break via transesterification at a target site in duplex DNA. The scissile phosphodiester is attacked by the catalytic tyrosine of the enzyme, resulting in the formation of a DNA-(5'-phosphotyrosyl)-enzyme intermediate and the expulsion of a 3'-OH DNA strand. The free DNA strand then undergoes passage around the unbroken strand, thus removing DNA supercoils. Finally, in the religation step, the DNA 3'-OH attacks the covalent intermediate to expel the active-site tyrosine and restore the DNA phosphodiester backbone.</text>
</comment>
<sequence length="711" mass="81085">MEKTLVIVESPAKARTLGKFLGKKYEIRASMGHVRDLPRSQFGVDVDDGFKPKYITIRGKGDAIKELRAARKKSNQVLLASDPDREGEAIAWHLQELLQIDPEEPCRVEFNEITREAVTAAIKNPRKIDPNRVDAQQARRILDRLVGYNLSPLLWRKVRKGLSAGRVQSVAVHLICAREREIEAFVSEEYWTLTALLANRERERFKARLLKKAGEKLTVPNEEAMKGILDDLKEEVYRVADVIRKEKKKNPSPPFTTSTLQQEAYRRLNFTTRKTMMVAQQLYEGLDLGKEGPVGLVTYIRTDSTRISPGAQDEAREYIAEHYGKEYVPKQKRVYTGKARAQDAHEAIRPTSVLRTPEALRKYLNPDQLRLYELIWSRFLASQMVSAVLDTVRAEIVAGEYLFRATGSTVKFPGFTRVYTELRDEAKNGEEEEEGALPALEKGEQLKLVRTTPARHFTQPPARYTEATLVRTLEELGIGRPSTYAPVVETIQRRGYVVRRGKTLHPTQLGLVVIDLLKEHFPDVINYEFTAELEEKLDRIEEGSMQWEKVLEEFYRPFRREVAEAEAKIDRVRLDEVTDEECRKCGRKMVIKMGRYGKFLACPGFPECRHTRPIFEETGHRCPKCGGRVVVRRTKKSKVFYGCAGYPGCDFVTWDQPTDQKCPDCQSFLVARGTRGHPLQRVSGSAGQSRTFACANPECGYKERKAGRGKA</sequence>
<name>B1I255_DESAP</name>
<feature type="site" description="Interaction with DNA" evidence="10">
    <location>
        <position position="494"/>
    </location>
</feature>
<evidence type="ECO:0000313" key="13">
    <source>
        <dbReference type="EMBL" id="ACA59134.1"/>
    </source>
</evidence>
<keyword evidence="4" id="KW-0863">Zinc-finger</keyword>
<evidence type="ECO:0000259" key="12">
    <source>
        <dbReference type="PROSITE" id="PS52039"/>
    </source>
</evidence>
<dbReference type="GO" id="GO:0003677">
    <property type="term" value="F:DNA binding"/>
    <property type="evidence" value="ECO:0007669"/>
    <property type="project" value="UniProtKB-KW"/>
</dbReference>
<comment type="subunit">
    <text evidence="10">Monomer.</text>
</comment>
<dbReference type="InterPro" id="IPR005733">
    <property type="entry name" value="TopoI_bac-type"/>
</dbReference>
<dbReference type="GO" id="GO:0005694">
    <property type="term" value="C:chromosome"/>
    <property type="evidence" value="ECO:0007669"/>
    <property type="project" value="InterPro"/>
</dbReference>
<dbReference type="Pfam" id="PF01751">
    <property type="entry name" value="Toprim"/>
    <property type="match status" value="1"/>
</dbReference>
<protein>
    <recommendedName>
        <fullName evidence="10">DNA topoisomerase 1</fullName>
        <ecNumber evidence="10">5.6.2.1</ecNumber>
    </recommendedName>
    <alternativeName>
        <fullName evidence="10">DNA topoisomerase I</fullName>
    </alternativeName>
</protein>
<dbReference type="InterPro" id="IPR013824">
    <property type="entry name" value="Topo_IA_cen_sub1"/>
</dbReference>
<dbReference type="InterPro" id="IPR000380">
    <property type="entry name" value="Topo_IA"/>
</dbReference>
<evidence type="ECO:0000256" key="8">
    <source>
        <dbReference type="ARBA" id="ARBA00023125"/>
    </source>
</evidence>
<dbReference type="GO" id="GO:0003917">
    <property type="term" value="F:DNA topoisomerase type I (single strand cut, ATP-independent) activity"/>
    <property type="evidence" value="ECO:0007669"/>
    <property type="project" value="UniProtKB-UniRule"/>
</dbReference>
<evidence type="ECO:0000256" key="6">
    <source>
        <dbReference type="ARBA" id="ARBA00022842"/>
    </source>
</evidence>
<evidence type="ECO:0000256" key="9">
    <source>
        <dbReference type="ARBA" id="ARBA00023235"/>
    </source>
</evidence>
<dbReference type="GO" id="GO:0008270">
    <property type="term" value="F:zinc ion binding"/>
    <property type="evidence" value="ECO:0007669"/>
    <property type="project" value="UniProtKB-KW"/>
</dbReference>
<evidence type="ECO:0000256" key="1">
    <source>
        <dbReference type="ARBA" id="ARBA00000213"/>
    </source>
</evidence>
<dbReference type="InterPro" id="IPR028612">
    <property type="entry name" value="Topoisom_1_IA"/>
</dbReference>
<accession>B1I255</accession>
<feature type="site" description="Interaction with DNA" evidence="10">
    <location>
        <position position="301"/>
    </location>
</feature>
<dbReference type="NCBIfam" id="TIGR01051">
    <property type="entry name" value="topA_bact"/>
    <property type="match status" value="1"/>
</dbReference>
<dbReference type="HOGENOM" id="CLU_002929_4_3_9"/>
<dbReference type="HAMAP" id="MF_00952">
    <property type="entry name" value="Topoisom_1_prok"/>
    <property type="match status" value="1"/>
</dbReference>
<evidence type="ECO:0000256" key="3">
    <source>
        <dbReference type="ARBA" id="ARBA00022723"/>
    </source>
</evidence>
<dbReference type="CDD" id="cd03363">
    <property type="entry name" value="TOPRIM_TopoIA_TopoI"/>
    <property type="match status" value="1"/>
</dbReference>
<comment type="similarity">
    <text evidence="2 10">Belongs to the type IA topoisomerase family.</text>
</comment>
<dbReference type="SMART" id="SM00437">
    <property type="entry name" value="TOP1Ac"/>
    <property type="match status" value="1"/>
</dbReference>
<feature type="active site" description="O-(5'-phospho-DNA)-tyrosine intermediate" evidence="10">
    <location>
        <position position="299"/>
    </location>
</feature>
<feature type="site" description="Interaction with DNA" evidence="10">
    <location>
        <position position="140"/>
    </location>
</feature>
<dbReference type="EMBL" id="CP000860">
    <property type="protein sequence ID" value="ACA59134.1"/>
    <property type="molecule type" value="Genomic_DNA"/>
</dbReference>
<proteinExistence type="inferred from homology"/>
<feature type="region of interest" description="Interaction with DNA" evidence="10">
    <location>
        <begin position="163"/>
        <end position="168"/>
    </location>
</feature>
<dbReference type="eggNOG" id="COG0550">
    <property type="taxonomic scope" value="Bacteria"/>
</dbReference>
<dbReference type="InterPro" id="IPR013826">
    <property type="entry name" value="Topo_IA_cen_sub3"/>
</dbReference>
<dbReference type="InterPro" id="IPR013825">
    <property type="entry name" value="Topo_IA_cen_sub2"/>
</dbReference>
<dbReference type="InterPro" id="IPR003602">
    <property type="entry name" value="Topo_IA_DNA-bd_dom"/>
</dbReference>
<organism evidence="13 14">
    <name type="scientific">Desulforudis audaxviator (strain MP104C)</name>
    <dbReference type="NCBI Taxonomy" id="477974"/>
    <lineage>
        <taxon>Bacteria</taxon>
        <taxon>Bacillati</taxon>
        <taxon>Bacillota</taxon>
        <taxon>Clostridia</taxon>
        <taxon>Thermoanaerobacterales</taxon>
        <taxon>Candidatus Desulforudaceae</taxon>
        <taxon>Candidatus Desulforudis</taxon>
    </lineage>
</organism>
<dbReference type="InterPro" id="IPR023405">
    <property type="entry name" value="Topo_IA_core_domain"/>
</dbReference>
<dbReference type="InterPro" id="IPR003601">
    <property type="entry name" value="Topo_IA_2"/>
</dbReference>
<dbReference type="CDD" id="cd00186">
    <property type="entry name" value="TOP1Ac"/>
    <property type="match status" value="1"/>
</dbReference>
<evidence type="ECO:0000256" key="5">
    <source>
        <dbReference type="ARBA" id="ARBA00022833"/>
    </source>
</evidence>
<keyword evidence="8 10" id="KW-0238">DNA-binding</keyword>
<feature type="domain" description="Topo IA-type catalytic" evidence="12">
    <location>
        <begin position="129"/>
        <end position="563"/>
    </location>
</feature>
<dbReference type="Gene3D" id="2.70.20.10">
    <property type="entry name" value="Topoisomerase I, domain 3"/>
    <property type="match status" value="1"/>
</dbReference>
<dbReference type="SUPFAM" id="SSF57783">
    <property type="entry name" value="Zinc beta-ribbon"/>
    <property type="match status" value="1"/>
</dbReference>
<dbReference type="GO" id="GO:0006265">
    <property type="term" value="P:DNA topological change"/>
    <property type="evidence" value="ECO:0007669"/>
    <property type="project" value="UniProtKB-UniRule"/>
</dbReference>
<dbReference type="InterPro" id="IPR023406">
    <property type="entry name" value="Topo_IA_AS"/>
</dbReference>
<evidence type="ECO:0000256" key="4">
    <source>
        <dbReference type="ARBA" id="ARBA00022771"/>
    </source>
</evidence>
<reference evidence="13 14" key="2">
    <citation type="journal article" date="2008" name="Science">
        <title>Environmental genomics reveals a single-species ecosystem deep within Earth.</title>
        <authorList>
            <person name="Chivian D."/>
            <person name="Brodie E.L."/>
            <person name="Alm E.J."/>
            <person name="Culley D.E."/>
            <person name="Dehal P.S."/>
            <person name="Desantis T.Z."/>
            <person name="Gihring T.M."/>
            <person name="Lapidus A."/>
            <person name="Lin L.H."/>
            <person name="Lowry S.R."/>
            <person name="Moser D.P."/>
            <person name="Richardson P.M."/>
            <person name="Southam G."/>
            <person name="Wanger G."/>
            <person name="Pratt L.M."/>
            <person name="Andersen G.L."/>
            <person name="Hazen T.C."/>
            <person name="Brockman F.J."/>
            <person name="Arkin A.P."/>
            <person name="Onstott T.C."/>
        </authorList>
    </citation>
    <scope>NUCLEOTIDE SEQUENCE [LARGE SCALE GENOMIC DNA]</scope>
    <source>
        <strain evidence="13 14">MP104C</strain>
    </source>
</reference>
<keyword evidence="3" id="KW-0479">Metal-binding</keyword>
<feature type="site" description="Interaction with DNA" evidence="10">
    <location>
        <position position="148"/>
    </location>
</feature>
<dbReference type="InterPro" id="IPR034149">
    <property type="entry name" value="TOPRIM_TopoI"/>
</dbReference>
<keyword evidence="6" id="KW-0460">Magnesium</keyword>
<dbReference type="InterPro" id="IPR013498">
    <property type="entry name" value="Topo_IA_Znf"/>
</dbReference>
<feature type="site" description="Interaction with DNA" evidence="10">
    <location>
        <position position="139"/>
    </location>
</feature>
<feature type="site" description="Interaction with DNA" evidence="10">
    <location>
        <position position="143"/>
    </location>
</feature>
<dbReference type="KEGG" id="dau:Daud_0600"/>
<dbReference type="PANTHER" id="PTHR42785">
    <property type="entry name" value="DNA TOPOISOMERASE, TYPE IA, CORE"/>
    <property type="match status" value="1"/>
</dbReference>
<dbReference type="InterPro" id="IPR006171">
    <property type="entry name" value="TOPRIM_dom"/>
</dbReference>
<dbReference type="PROSITE" id="PS00396">
    <property type="entry name" value="TOPO_IA_1"/>
    <property type="match status" value="1"/>
</dbReference>
<dbReference type="InterPro" id="IPR013497">
    <property type="entry name" value="Topo_IA_cen"/>
</dbReference>
<dbReference type="SMART" id="SM00436">
    <property type="entry name" value="TOP1Bc"/>
    <property type="match status" value="1"/>
</dbReference>
<dbReference type="Gene3D" id="1.10.460.10">
    <property type="entry name" value="Topoisomerase I, domain 2"/>
    <property type="match status" value="1"/>
</dbReference>